<accession>A0A8H7S4X7</accession>
<reference evidence="2 3" key="1">
    <citation type="submission" date="2020-12" db="EMBL/GenBank/DDBJ databases">
        <title>Metabolic potential, ecology and presence of endohyphal bacteria is reflected in genomic diversity of Mucoromycotina.</title>
        <authorList>
            <person name="Muszewska A."/>
            <person name="Okrasinska A."/>
            <person name="Steczkiewicz K."/>
            <person name="Drgas O."/>
            <person name="Orlowska M."/>
            <person name="Perlinska-Lenart U."/>
            <person name="Aleksandrzak-Piekarczyk T."/>
            <person name="Szatraj K."/>
            <person name="Zielenkiewicz U."/>
            <person name="Pilsyk S."/>
            <person name="Malc E."/>
            <person name="Mieczkowski P."/>
            <person name="Kruszewska J.S."/>
            <person name="Biernat P."/>
            <person name="Pawlowska J."/>
        </authorList>
    </citation>
    <scope>NUCLEOTIDE SEQUENCE [LARGE SCALE GENOMIC DNA]</scope>
    <source>
        <strain evidence="2 3">CBS 142.35</strain>
    </source>
</reference>
<keyword evidence="3" id="KW-1185">Reference proteome</keyword>
<dbReference type="PANTHER" id="PTHR32226">
    <property type="entry name" value="TELO2-INTERACTING PROTEIN 2"/>
    <property type="match status" value="1"/>
</dbReference>
<protein>
    <submittedName>
        <fullName evidence="2">Uncharacterized protein</fullName>
    </submittedName>
</protein>
<gene>
    <name evidence="2" type="ORF">INT45_004527</name>
</gene>
<dbReference type="InterPro" id="IPR016024">
    <property type="entry name" value="ARM-type_fold"/>
</dbReference>
<dbReference type="SUPFAM" id="SSF48371">
    <property type="entry name" value="ARM repeat"/>
    <property type="match status" value="1"/>
</dbReference>
<evidence type="ECO:0000256" key="1">
    <source>
        <dbReference type="ARBA" id="ARBA00034736"/>
    </source>
</evidence>
<comment type="similarity">
    <text evidence="1">Belongs to the TTI2 family.</text>
</comment>
<dbReference type="GO" id="GO:0110078">
    <property type="term" value="C:TTT Hsp90 cochaperone complex"/>
    <property type="evidence" value="ECO:0007669"/>
    <property type="project" value="InterPro"/>
</dbReference>
<organism evidence="2 3">
    <name type="scientific">Circinella minor</name>
    <dbReference type="NCBI Taxonomy" id="1195481"/>
    <lineage>
        <taxon>Eukaryota</taxon>
        <taxon>Fungi</taxon>
        <taxon>Fungi incertae sedis</taxon>
        <taxon>Mucoromycota</taxon>
        <taxon>Mucoromycotina</taxon>
        <taxon>Mucoromycetes</taxon>
        <taxon>Mucorales</taxon>
        <taxon>Lichtheimiaceae</taxon>
        <taxon>Circinella</taxon>
    </lineage>
</organism>
<dbReference type="Proteomes" id="UP000646827">
    <property type="component" value="Unassembled WGS sequence"/>
</dbReference>
<sequence length="259" mass="30344">MQGPTHFIRHYASHHCKCQYDNNNNDDNDISRHLSQDHLQDIFNNSIRSAFSRHEHPALDTMRYKYYDPVKDSDHTENQFWKETPFGYDQVHVIEWVIDSCPASKLSHYLPQLVPPMLLIIDDYDVEYKVRGVHILHRMIKKISVDNDPTLRRVDNVFIATLFNCLTYLSNQSHIPLLEASYPCLMDLISKTKASGTKQRAELFEKIMVNGILLGLQYGQSTSNVRQVLFEQLPRIYTEMNVLGVQYLKVYMIHVYTYS</sequence>
<dbReference type="PANTHER" id="PTHR32226:SF2">
    <property type="entry name" value="TELO2-INTERACTING PROTEIN 2"/>
    <property type="match status" value="1"/>
</dbReference>
<dbReference type="InterPro" id="IPR018870">
    <property type="entry name" value="Tti2"/>
</dbReference>
<dbReference type="GO" id="GO:0005634">
    <property type="term" value="C:nucleus"/>
    <property type="evidence" value="ECO:0007669"/>
    <property type="project" value="TreeGrafter"/>
</dbReference>
<dbReference type="OrthoDB" id="6417021at2759"/>
<evidence type="ECO:0000313" key="2">
    <source>
        <dbReference type="EMBL" id="KAG2221533.1"/>
    </source>
</evidence>
<proteinExistence type="inferred from homology"/>
<dbReference type="EMBL" id="JAEPRB010000106">
    <property type="protein sequence ID" value="KAG2221533.1"/>
    <property type="molecule type" value="Genomic_DNA"/>
</dbReference>
<name>A0A8H7S4X7_9FUNG</name>
<dbReference type="Pfam" id="PF10521">
    <property type="entry name" value="Tti2"/>
    <property type="match status" value="1"/>
</dbReference>
<dbReference type="GO" id="GO:0005829">
    <property type="term" value="C:cytosol"/>
    <property type="evidence" value="ECO:0007669"/>
    <property type="project" value="TreeGrafter"/>
</dbReference>
<dbReference type="AlphaFoldDB" id="A0A8H7S4X7"/>
<evidence type="ECO:0000313" key="3">
    <source>
        <dbReference type="Proteomes" id="UP000646827"/>
    </source>
</evidence>
<comment type="caution">
    <text evidence="2">The sequence shown here is derived from an EMBL/GenBank/DDBJ whole genome shotgun (WGS) entry which is preliminary data.</text>
</comment>